<dbReference type="Proteomes" id="UP000886876">
    <property type="component" value="Unassembled WGS sequence"/>
</dbReference>
<name>A0A9D1G4L1_9FIRM</name>
<keyword evidence="1" id="KW-0472">Membrane</keyword>
<reference evidence="2" key="1">
    <citation type="submission" date="2020-10" db="EMBL/GenBank/DDBJ databases">
        <authorList>
            <person name="Gilroy R."/>
        </authorList>
    </citation>
    <scope>NUCLEOTIDE SEQUENCE</scope>
    <source>
        <strain evidence="2">ChiHecec3B27-6122</strain>
    </source>
</reference>
<reference evidence="2" key="2">
    <citation type="journal article" date="2021" name="PeerJ">
        <title>Extensive microbial diversity within the chicken gut microbiome revealed by metagenomics and culture.</title>
        <authorList>
            <person name="Gilroy R."/>
            <person name="Ravi A."/>
            <person name="Getino M."/>
            <person name="Pursley I."/>
            <person name="Horton D.L."/>
            <person name="Alikhan N.F."/>
            <person name="Baker D."/>
            <person name="Gharbi K."/>
            <person name="Hall N."/>
            <person name="Watson M."/>
            <person name="Adriaenssens E.M."/>
            <person name="Foster-Nyarko E."/>
            <person name="Jarju S."/>
            <person name="Secka A."/>
            <person name="Antonio M."/>
            <person name="Oren A."/>
            <person name="Chaudhuri R.R."/>
            <person name="La Ragione R."/>
            <person name="Hildebrand F."/>
            <person name="Pallen M.J."/>
        </authorList>
    </citation>
    <scope>NUCLEOTIDE SEQUENCE</scope>
    <source>
        <strain evidence="2">ChiHecec3B27-6122</strain>
    </source>
</reference>
<comment type="caution">
    <text evidence="2">The sequence shown here is derived from an EMBL/GenBank/DDBJ whole genome shotgun (WGS) entry which is preliminary data.</text>
</comment>
<sequence length="60" mass="6726">MSSHKRPELSEKARKLIAALSVAVFILLTLAIAWFVGRPMLKFVSEPEHFRAWVDSGGVM</sequence>
<evidence type="ECO:0000256" key="1">
    <source>
        <dbReference type="SAM" id="Phobius"/>
    </source>
</evidence>
<gene>
    <name evidence="2" type="ORF">IAD42_05665</name>
</gene>
<proteinExistence type="predicted"/>
<keyword evidence="1" id="KW-1133">Transmembrane helix</keyword>
<dbReference type="AlphaFoldDB" id="A0A9D1G4L1"/>
<feature type="non-terminal residue" evidence="2">
    <location>
        <position position="60"/>
    </location>
</feature>
<dbReference type="EMBL" id="DVJS01000139">
    <property type="protein sequence ID" value="HIS97445.1"/>
    <property type="molecule type" value="Genomic_DNA"/>
</dbReference>
<organism evidence="2 3">
    <name type="scientific">Candidatus Scatomorpha pullistercoris</name>
    <dbReference type="NCBI Taxonomy" id="2840929"/>
    <lineage>
        <taxon>Bacteria</taxon>
        <taxon>Bacillati</taxon>
        <taxon>Bacillota</taxon>
        <taxon>Clostridia</taxon>
        <taxon>Eubacteriales</taxon>
        <taxon>Candidatus Scatomorpha</taxon>
    </lineage>
</organism>
<feature type="transmembrane region" description="Helical" evidence="1">
    <location>
        <begin position="16"/>
        <end position="37"/>
    </location>
</feature>
<evidence type="ECO:0000313" key="2">
    <source>
        <dbReference type="EMBL" id="HIS97445.1"/>
    </source>
</evidence>
<evidence type="ECO:0000313" key="3">
    <source>
        <dbReference type="Proteomes" id="UP000886876"/>
    </source>
</evidence>
<accession>A0A9D1G4L1</accession>
<protein>
    <submittedName>
        <fullName evidence="2">Uncharacterized protein</fullName>
    </submittedName>
</protein>
<keyword evidence="1" id="KW-0812">Transmembrane</keyword>